<proteinExistence type="predicted"/>
<dbReference type="InterPro" id="IPR001763">
    <property type="entry name" value="Rhodanese-like_dom"/>
</dbReference>
<organism evidence="3 4">
    <name type="scientific">Candidatus Nitrosocosmicus oleophilus</name>
    <dbReference type="NCBI Taxonomy" id="1353260"/>
    <lineage>
        <taxon>Archaea</taxon>
        <taxon>Nitrososphaerota</taxon>
        <taxon>Nitrososphaeria</taxon>
        <taxon>Nitrososphaerales</taxon>
        <taxon>Nitrososphaeraceae</taxon>
        <taxon>Candidatus Nitrosocosmicus</taxon>
    </lineage>
</organism>
<reference evidence="4" key="1">
    <citation type="submission" date="2015-10" db="EMBL/GenBank/DDBJ databases">
        <title>Niche specialization of a soil ammonia-oxidizing archaeon, Candidatus Nitrosocosmicus oleophilus.</title>
        <authorList>
            <person name="Jung M.-Y."/>
            <person name="Rhee S.-K."/>
        </authorList>
    </citation>
    <scope>NUCLEOTIDE SEQUENCE [LARGE SCALE GENOMIC DNA]</scope>
    <source>
        <strain evidence="4">MY3</strain>
    </source>
</reference>
<keyword evidence="4" id="KW-1185">Reference proteome</keyword>
<gene>
    <name evidence="3" type="ORF">NMY3_02437</name>
</gene>
<dbReference type="EC" id="2.8.1.1" evidence="3"/>
<evidence type="ECO:0000259" key="2">
    <source>
        <dbReference type="PROSITE" id="PS50206"/>
    </source>
</evidence>
<dbReference type="SUPFAM" id="SSF52821">
    <property type="entry name" value="Rhodanese/Cell cycle control phosphatase"/>
    <property type="match status" value="1"/>
</dbReference>
<name>A0A654M211_9ARCH</name>
<dbReference type="Gene3D" id="3.40.250.10">
    <property type="entry name" value="Rhodanese-like domain"/>
    <property type="match status" value="1"/>
</dbReference>
<evidence type="ECO:0000313" key="3">
    <source>
        <dbReference type="EMBL" id="ALI36633.1"/>
    </source>
</evidence>
<sequence length="69" mass="7892">MFQTSDSLVSRRRFQIRIVDVRSPQEYTDEITSPPEYPTEHAQRPGHIPGAQNITLGTGSKRGWHIQIC</sequence>
<protein>
    <submittedName>
        <fullName evidence="3">Thiosulfate sulfurtransferase</fullName>
        <ecNumber evidence="3">2.8.1.1</ecNumber>
    </submittedName>
</protein>
<feature type="domain" description="Rhodanese" evidence="2">
    <location>
        <begin position="12"/>
        <end position="58"/>
    </location>
</feature>
<dbReference type="EMBL" id="CP012850">
    <property type="protein sequence ID" value="ALI36633.1"/>
    <property type="molecule type" value="Genomic_DNA"/>
</dbReference>
<dbReference type="PROSITE" id="PS50206">
    <property type="entry name" value="RHODANESE_3"/>
    <property type="match status" value="1"/>
</dbReference>
<accession>A0A654M211</accession>
<dbReference type="InterPro" id="IPR036873">
    <property type="entry name" value="Rhodanese-like_dom_sf"/>
</dbReference>
<dbReference type="Pfam" id="PF00581">
    <property type="entry name" value="Rhodanese"/>
    <property type="match status" value="1"/>
</dbReference>
<evidence type="ECO:0000256" key="1">
    <source>
        <dbReference type="SAM" id="MobiDB-lite"/>
    </source>
</evidence>
<feature type="region of interest" description="Disordered" evidence="1">
    <location>
        <begin position="25"/>
        <end position="58"/>
    </location>
</feature>
<evidence type="ECO:0000313" key="4">
    <source>
        <dbReference type="Proteomes" id="UP000058925"/>
    </source>
</evidence>
<keyword evidence="3" id="KW-0808">Transferase</keyword>
<dbReference type="GO" id="GO:0004792">
    <property type="term" value="F:thiosulfate-cyanide sulfurtransferase activity"/>
    <property type="evidence" value="ECO:0007669"/>
    <property type="project" value="UniProtKB-EC"/>
</dbReference>
<dbReference type="AlphaFoldDB" id="A0A654M211"/>
<dbReference type="Proteomes" id="UP000058925">
    <property type="component" value="Chromosome"/>
</dbReference>
<dbReference type="KEGG" id="taa:NMY3_02437"/>